<dbReference type="InterPro" id="IPR013762">
    <property type="entry name" value="Integrase-like_cat_sf"/>
</dbReference>
<evidence type="ECO:0000256" key="1">
    <source>
        <dbReference type="ARBA" id="ARBA00022908"/>
    </source>
</evidence>
<name>A0ABW6PWW3_9NOCA</name>
<keyword evidence="8" id="KW-1185">Reference proteome</keyword>
<dbReference type="Pfam" id="PF13495">
    <property type="entry name" value="Phage_int_SAM_4"/>
    <property type="match status" value="1"/>
</dbReference>
<keyword evidence="3" id="KW-0233">DNA recombination</keyword>
<dbReference type="InterPro" id="IPR004107">
    <property type="entry name" value="Integrase_SAM-like_N"/>
</dbReference>
<evidence type="ECO:0000256" key="3">
    <source>
        <dbReference type="ARBA" id="ARBA00023172"/>
    </source>
</evidence>
<dbReference type="InterPro" id="IPR044068">
    <property type="entry name" value="CB"/>
</dbReference>
<reference evidence="7 8" key="1">
    <citation type="submission" date="2024-10" db="EMBL/GenBank/DDBJ databases">
        <title>The Natural Products Discovery Center: Release of the First 8490 Sequenced Strains for Exploring Actinobacteria Biosynthetic Diversity.</title>
        <authorList>
            <person name="Kalkreuter E."/>
            <person name="Kautsar S.A."/>
            <person name="Yang D."/>
            <person name="Bader C.D."/>
            <person name="Teijaro C.N."/>
            <person name="Fluegel L."/>
            <person name="Davis C.M."/>
            <person name="Simpson J.R."/>
            <person name="Lauterbach L."/>
            <person name="Steele A.D."/>
            <person name="Gui C."/>
            <person name="Meng S."/>
            <person name="Li G."/>
            <person name="Viehrig K."/>
            <person name="Ye F."/>
            <person name="Su P."/>
            <person name="Kiefer A.F."/>
            <person name="Nichols A."/>
            <person name="Cepeda A.J."/>
            <person name="Yan W."/>
            <person name="Fan B."/>
            <person name="Jiang Y."/>
            <person name="Adhikari A."/>
            <person name="Zheng C.-J."/>
            <person name="Schuster L."/>
            <person name="Cowan T.M."/>
            <person name="Smanski M.J."/>
            <person name="Chevrette M.G."/>
            <person name="De Carvalho L.P.S."/>
            <person name="Shen B."/>
        </authorList>
    </citation>
    <scope>NUCLEOTIDE SEQUENCE [LARGE SCALE GENOMIC DNA]</scope>
    <source>
        <strain evidence="7 8">NPDC004045</strain>
    </source>
</reference>
<evidence type="ECO:0000256" key="4">
    <source>
        <dbReference type="PROSITE-ProRule" id="PRU01248"/>
    </source>
</evidence>
<organism evidence="7 8">
    <name type="scientific">Nocardia thailandica</name>
    <dbReference type="NCBI Taxonomy" id="257275"/>
    <lineage>
        <taxon>Bacteria</taxon>
        <taxon>Bacillati</taxon>
        <taxon>Actinomycetota</taxon>
        <taxon>Actinomycetes</taxon>
        <taxon>Mycobacteriales</taxon>
        <taxon>Nocardiaceae</taxon>
        <taxon>Nocardia</taxon>
    </lineage>
</organism>
<feature type="domain" description="Tyr recombinase" evidence="5">
    <location>
        <begin position="118"/>
        <end position="302"/>
    </location>
</feature>
<dbReference type="SUPFAM" id="SSF56349">
    <property type="entry name" value="DNA breaking-rejoining enzymes"/>
    <property type="match status" value="1"/>
</dbReference>
<accession>A0ABW6PWW3</accession>
<protein>
    <submittedName>
        <fullName evidence="7">Tyrosine-type recombinase/integrase</fullName>
    </submittedName>
</protein>
<evidence type="ECO:0000259" key="5">
    <source>
        <dbReference type="PROSITE" id="PS51898"/>
    </source>
</evidence>
<keyword evidence="1" id="KW-0229">DNA integration</keyword>
<evidence type="ECO:0000313" key="7">
    <source>
        <dbReference type="EMBL" id="MFF0546848.1"/>
    </source>
</evidence>
<proteinExistence type="predicted"/>
<feature type="domain" description="Core-binding (CB)" evidence="6">
    <location>
        <begin position="13"/>
        <end position="103"/>
    </location>
</feature>
<dbReference type="Proteomes" id="UP001601444">
    <property type="component" value="Unassembled WGS sequence"/>
</dbReference>
<sequence length="314" mass="32934">MEREPELRVPLEAAAVAVLDGFTAHLAGQRLAERTRGTYTERVRHFLTWVTAQGGGLDPLASPADRDQAVAAYLAAAVDERAVSSSTINVTRAALAAFYAWLHPGGGFDVDAAARDAAAPRTLGDAEVRALLRGAAARGPRCFAMAVVLLDAGPTEWELAGLDVGDVGPAQAPDRLRVTGTDGVVRLVPIEASTRVAVTAWLAQRREVGTPASEQALFTSIHRRGRGRLALRTIDATIRAAGLDAGLDVSPRTLRATAEARMVRAGLSPAVVAARLGLGRHDAARRAALLGVAPERVRVALTASEQLSLFGDIA</sequence>
<dbReference type="PROSITE" id="PS51898">
    <property type="entry name" value="TYR_RECOMBINASE"/>
    <property type="match status" value="1"/>
</dbReference>
<evidence type="ECO:0000259" key="6">
    <source>
        <dbReference type="PROSITE" id="PS51900"/>
    </source>
</evidence>
<dbReference type="SUPFAM" id="SSF47823">
    <property type="entry name" value="lambda integrase-like, N-terminal domain"/>
    <property type="match status" value="1"/>
</dbReference>
<dbReference type="InterPro" id="IPR011010">
    <property type="entry name" value="DNA_brk_join_enz"/>
</dbReference>
<dbReference type="InterPro" id="IPR010998">
    <property type="entry name" value="Integrase_recombinase_N"/>
</dbReference>
<dbReference type="InterPro" id="IPR002104">
    <property type="entry name" value="Integrase_catalytic"/>
</dbReference>
<dbReference type="EMBL" id="JBIAMX010000028">
    <property type="protein sequence ID" value="MFF0546848.1"/>
    <property type="molecule type" value="Genomic_DNA"/>
</dbReference>
<dbReference type="RefSeq" id="WP_387703033.1">
    <property type="nucleotide sequence ID" value="NZ_JBIAMX010000028.1"/>
</dbReference>
<dbReference type="PROSITE" id="PS51900">
    <property type="entry name" value="CB"/>
    <property type="match status" value="1"/>
</dbReference>
<keyword evidence="2 4" id="KW-0238">DNA-binding</keyword>
<evidence type="ECO:0000256" key="2">
    <source>
        <dbReference type="ARBA" id="ARBA00023125"/>
    </source>
</evidence>
<dbReference type="Gene3D" id="1.10.443.10">
    <property type="entry name" value="Intergrase catalytic core"/>
    <property type="match status" value="1"/>
</dbReference>
<evidence type="ECO:0000313" key="8">
    <source>
        <dbReference type="Proteomes" id="UP001601444"/>
    </source>
</evidence>
<dbReference type="Pfam" id="PF00589">
    <property type="entry name" value="Phage_integrase"/>
    <property type="match status" value="1"/>
</dbReference>
<dbReference type="CDD" id="cd00397">
    <property type="entry name" value="DNA_BRE_C"/>
    <property type="match status" value="1"/>
</dbReference>
<comment type="caution">
    <text evidence="7">The sequence shown here is derived from an EMBL/GenBank/DDBJ whole genome shotgun (WGS) entry which is preliminary data.</text>
</comment>
<gene>
    <name evidence="7" type="ORF">ACFYTF_28830</name>
</gene>
<dbReference type="Gene3D" id="1.10.150.130">
    <property type="match status" value="1"/>
</dbReference>